<proteinExistence type="inferred from homology"/>
<keyword evidence="4" id="KW-1185">Reference proteome</keyword>
<dbReference type="EMBL" id="JBAMMX010000026">
    <property type="protein sequence ID" value="KAK6914595.1"/>
    <property type="molecule type" value="Genomic_DNA"/>
</dbReference>
<feature type="domain" description="Thioester reductase (TE)" evidence="2">
    <location>
        <begin position="122"/>
        <end position="171"/>
    </location>
</feature>
<comment type="similarity">
    <text evidence="1">Belongs to the fatty acyl-CoA reductase family.</text>
</comment>
<dbReference type="InterPro" id="IPR026055">
    <property type="entry name" value="FAR"/>
</dbReference>
<keyword evidence="1" id="KW-0443">Lipid metabolism</keyword>
<dbReference type="PANTHER" id="PTHR11011">
    <property type="entry name" value="MALE STERILITY PROTEIN 2-RELATED"/>
    <property type="match status" value="1"/>
</dbReference>
<dbReference type="InterPro" id="IPR013120">
    <property type="entry name" value="FAR_NAD-bd"/>
</dbReference>
<organism evidence="3 4">
    <name type="scientific">Dillenia turbinata</name>
    <dbReference type="NCBI Taxonomy" id="194707"/>
    <lineage>
        <taxon>Eukaryota</taxon>
        <taxon>Viridiplantae</taxon>
        <taxon>Streptophyta</taxon>
        <taxon>Embryophyta</taxon>
        <taxon>Tracheophyta</taxon>
        <taxon>Spermatophyta</taxon>
        <taxon>Magnoliopsida</taxon>
        <taxon>eudicotyledons</taxon>
        <taxon>Gunneridae</taxon>
        <taxon>Pentapetalae</taxon>
        <taxon>Dilleniales</taxon>
        <taxon>Dilleniaceae</taxon>
        <taxon>Dillenia</taxon>
    </lineage>
</organism>
<dbReference type="EC" id="1.2.1.84" evidence="1"/>
<evidence type="ECO:0000256" key="1">
    <source>
        <dbReference type="RuleBase" id="RU363097"/>
    </source>
</evidence>
<comment type="caution">
    <text evidence="3">The sequence shown here is derived from an EMBL/GenBank/DDBJ whole genome shotgun (WGS) entry which is preliminary data.</text>
</comment>
<dbReference type="GO" id="GO:0010345">
    <property type="term" value="P:suberin biosynthetic process"/>
    <property type="evidence" value="ECO:0007669"/>
    <property type="project" value="TreeGrafter"/>
</dbReference>
<evidence type="ECO:0000259" key="2">
    <source>
        <dbReference type="Pfam" id="PF07993"/>
    </source>
</evidence>
<evidence type="ECO:0000313" key="4">
    <source>
        <dbReference type="Proteomes" id="UP001370490"/>
    </source>
</evidence>
<keyword evidence="1" id="KW-0560">Oxidoreductase</keyword>
<dbReference type="Proteomes" id="UP001370490">
    <property type="component" value="Unassembled WGS sequence"/>
</dbReference>
<protein>
    <recommendedName>
        <fullName evidence="1">Fatty acyl-CoA reductase</fullName>
        <ecNumber evidence="1">1.2.1.84</ecNumber>
    </recommendedName>
</protein>
<dbReference type="AlphaFoldDB" id="A0AAN8YW78"/>
<dbReference type="PANTHER" id="PTHR11011:SF45">
    <property type="entry name" value="FATTY ACYL-COA REDUCTASE CG8306-RELATED"/>
    <property type="match status" value="1"/>
</dbReference>
<comment type="function">
    <text evidence="1">Catalyzes the reduction of fatty acyl-CoA to fatty alcohols.</text>
</comment>
<evidence type="ECO:0000313" key="3">
    <source>
        <dbReference type="EMBL" id="KAK6914595.1"/>
    </source>
</evidence>
<sequence length="178" mass="20078">MSEIADGEKPVPSTWMMIHIAYEDCSSIQKPVFLVRVDTDPLHADTCAGHRMTATEMGLAYLRKQGIVMEKPLYKEETIAKEKFLYSNNSLLSVPNLDVDAEIKIALTSKLVFEDYEHTQAMNAMGINSKRGKNVGWHSTIEFTKAMSKMMINGERGDFPVIILRPSIIQSTLQDHFP</sequence>
<keyword evidence="1" id="KW-0521">NADP</keyword>
<dbReference type="GO" id="GO:0080019">
    <property type="term" value="F:alcohol-forming very long-chain fatty acyl-CoA reductase activity"/>
    <property type="evidence" value="ECO:0007669"/>
    <property type="project" value="InterPro"/>
</dbReference>
<dbReference type="Pfam" id="PF07993">
    <property type="entry name" value="NAD_binding_4"/>
    <property type="match status" value="1"/>
</dbReference>
<name>A0AAN8YW78_9MAGN</name>
<comment type="catalytic activity">
    <reaction evidence="1">
        <text>a long-chain fatty acyl-CoA + 2 NADPH + 2 H(+) = a long-chain primary fatty alcohol + 2 NADP(+) + CoA</text>
        <dbReference type="Rhea" id="RHEA:52716"/>
        <dbReference type="ChEBI" id="CHEBI:15378"/>
        <dbReference type="ChEBI" id="CHEBI:57287"/>
        <dbReference type="ChEBI" id="CHEBI:57783"/>
        <dbReference type="ChEBI" id="CHEBI:58349"/>
        <dbReference type="ChEBI" id="CHEBI:77396"/>
        <dbReference type="ChEBI" id="CHEBI:83139"/>
        <dbReference type="EC" id="1.2.1.84"/>
    </reaction>
</comment>
<dbReference type="GO" id="GO:0035336">
    <property type="term" value="P:long-chain fatty-acyl-CoA metabolic process"/>
    <property type="evidence" value="ECO:0007669"/>
    <property type="project" value="TreeGrafter"/>
</dbReference>
<dbReference type="GO" id="GO:0102965">
    <property type="term" value="F:alcohol-forming long-chain fatty acyl-CoA reductase activity"/>
    <property type="evidence" value="ECO:0007669"/>
    <property type="project" value="UniProtKB-EC"/>
</dbReference>
<accession>A0AAN8YW78</accession>
<reference evidence="3 4" key="1">
    <citation type="submission" date="2023-12" db="EMBL/GenBank/DDBJ databases">
        <title>A high-quality genome assembly for Dillenia turbinata (Dilleniales).</title>
        <authorList>
            <person name="Chanderbali A."/>
        </authorList>
    </citation>
    <scope>NUCLEOTIDE SEQUENCE [LARGE SCALE GENOMIC DNA]</scope>
    <source>
        <strain evidence="3">LSX21</strain>
        <tissue evidence="3">Leaf</tissue>
    </source>
</reference>
<gene>
    <name evidence="3" type="ORF">RJ641_021916</name>
</gene>
<keyword evidence="1" id="KW-0444">Lipid biosynthesis</keyword>